<dbReference type="VEuPathDB" id="FungiDB:CCM_05073"/>
<feature type="domain" description="DUF3295" evidence="5">
    <location>
        <begin position="785"/>
        <end position="839"/>
    </location>
</feature>
<feature type="transmembrane region" description="Helical" evidence="4">
    <location>
        <begin position="137"/>
        <end position="159"/>
    </location>
</feature>
<keyword evidence="4" id="KW-0472">Membrane</keyword>
<keyword evidence="6" id="KW-0378">Hydrolase</keyword>
<dbReference type="HOGENOM" id="CLU_286193_0_0_1"/>
<evidence type="ECO:0000256" key="2">
    <source>
        <dbReference type="ARBA" id="ARBA00012755"/>
    </source>
</evidence>
<dbReference type="KEGG" id="cmt:CCM_05073"/>
<evidence type="ECO:0000256" key="1">
    <source>
        <dbReference type="ARBA" id="ARBA00001255"/>
    </source>
</evidence>
<dbReference type="GO" id="GO:0004557">
    <property type="term" value="F:alpha-galactosidase activity"/>
    <property type="evidence" value="ECO:0007669"/>
    <property type="project" value="UniProtKB-EC"/>
</dbReference>
<dbReference type="STRING" id="983644.G3JHK9"/>
<dbReference type="InterPro" id="IPR021711">
    <property type="entry name" value="DUF3295"/>
</dbReference>
<comment type="catalytic activity">
    <reaction evidence="1">
        <text>Hydrolysis of terminal, non-reducing alpha-D-galactose residues in alpha-D-galactosides, including galactose oligosaccharides, galactomannans and galactolipids.</text>
        <dbReference type="EC" id="3.2.1.22"/>
    </reaction>
</comment>
<dbReference type="eggNOG" id="ENOG502QWG1">
    <property type="taxonomic scope" value="Eukaryota"/>
</dbReference>
<feature type="transmembrane region" description="Helical" evidence="4">
    <location>
        <begin position="12"/>
        <end position="32"/>
    </location>
</feature>
<dbReference type="InParanoid" id="G3JHK9"/>
<dbReference type="RefSeq" id="XP_006670282.1">
    <property type="nucleotide sequence ID" value="XM_006670219.1"/>
</dbReference>
<dbReference type="InterPro" id="IPR013785">
    <property type="entry name" value="Aldolase_TIM"/>
</dbReference>
<gene>
    <name evidence="6" type="ORF">CCM_05073</name>
</gene>
<dbReference type="Gene3D" id="3.20.20.70">
    <property type="entry name" value="Aldolase class I"/>
    <property type="match status" value="1"/>
</dbReference>
<keyword evidence="4" id="KW-0812">Transmembrane</keyword>
<evidence type="ECO:0000313" key="7">
    <source>
        <dbReference type="Proteomes" id="UP000001610"/>
    </source>
</evidence>
<feature type="transmembrane region" description="Helical" evidence="4">
    <location>
        <begin position="77"/>
        <end position="99"/>
    </location>
</feature>
<organism evidence="6 7">
    <name type="scientific">Cordyceps militaris (strain CM01)</name>
    <name type="common">Caterpillar fungus</name>
    <dbReference type="NCBI Taxonomy" id="983644"/>
    <lineage>
        <taxon>Eukaryota</taxon>
        <taxon>Fungi</taxon>
        <taxon>Dikarya</taxon>
        <taxon>Ascomycota</taxon>
        <taxon>Pezizomycotina</taxon>
        <taxon>Sordariomycetes</taxon>
        <taxon>Hypocreomycetidae</taxon>
        <taxon>Hypocreales</taxon>
        <taxon>Cordycipitaceae</taxon>
        <taxon>Cordyceps</taxon>
    </lineage>
</organism>
<feature type="transmembrane region" description="Helical" evidence="4">
    <location>
        <begin position="44"/>
        <end position="65"/>
    </location>
</feature>
<reference evidence="6 7" key="1">
    <citation type="journal article" date="2011" name="Genome Biol.">
        <title>Genome sequence of the insect pathogenic fungus Cordyceps militaris, a valued traditional Chinese medicine.</title>
        <authorList>
            <person name="Zheng P."/>
            <person name="Xia Y."/>
            <person name="Xiao G."/>
            <person name="Xiong C."/>
            <person name="Hu X."/>
            <person name="Zhang S."/>
            <person name="Zheng H."/>
            <person name="Huang Y."/>
            <person name="Zhou Y."/>
            <person name="Wang S."/>
            <person name="Zhao G.P."/>
            <person name="Liu X."/>
            <person name="St Leger R.J."/>
            <person name="Wang C."/>
        </authorList>
    </citation>
    <scope>NUCLEOTIDE SEQUENCE [LARGE SCALE GENOMIC DNA]</scope>
    <source>
        <strain evidence="6 7">CM01</strain>
    </source>
</reference>
<evidence type="ECO:0000256" key="4">
    <source>
        <dbReference type="SAM" id="Phobius"/>
    </source>
</evidence>
<evidence type="ECO:0000313" key="6">
    <source>
        <dbReference type="EMBL" id="EGX90917.1"/>
    </source>
</evidence>
<dbReference type="AlphaFoldDB" id="G3JHK9"/>
<dbReference type="EC" id="3.2.1.22" evidence="2"/>
<feature type="transmembrane region" description="Helical" evidence="4">
    <location>
        <begin position="171"/>
        <end position="193"/>
    </location>
</feature>
<dbReference type="Pfam" id="PF11702">
    <property type="entry name" value="DUF3295"/>
    <property type="match status" value="1"/>
</dbReference>
<dbReference type="InterPro" id="IPR017853">
    <property type="entry name" value="GH"/>
</dbReference>
<feature type="compositionally biased region" description="Acidic residues" evidence="3">
    <location>
        <begin position="790"/>
        <end position="815"/>
    </location>
</feature>
<dbReference type="GeneID" id="18167093"/>
<feature type="region of interest" description="Disordered" evidence="3">
    <location>
        <begin position="786"/>
        <end position="817"/>
    </location>
</feature>
<keyword evidence="7" id="KW-1185">Reference proteome</keyword>
<feature type="compositionally biased region" description="Basic and acidic residues" evidence="3">
    <location>
        <begin position="282"/>
        <end position="293"/>
    </location>
</feature>
<dbReference type="SUPFAM" id="SSF51445">
    <property type="entry name" value="(Trans)glycosidases"/>
    <property type="match status" value="1"/>
</dbReference>
<name>G3JHK9_CORMM</name>
<evidence type="ECO:0000256" key="3">
    <source>
        <dbReference type="SAM" id="MobiDB-lite"/>
    </source>
</evidence>
<protein>
    <recommendedName>
        <fullName evidence="2">alpha-galactosidase</fullName>
        <ecNumber evidence="2">3.2.1.22</ecNumber>
    </recommendedName>
</protein>
<feature type="region of interest" description="Disordered" evidence="3">
    <location>
        <begin position="234"/>
        <end position="256"/>
    </location>
</feature>
<dbReference type="Pfam" id="PF02065">
    <property type="entry name" value="Melibiase"/>
    <property type="match status" value="2"/>
</dbReference>
<sequence>MQPIGVNEYAPALAVLCLEVAYLALCLVRDYFPEPLSKDRRCFLRVALIIYSIMSAVLVSAFFITRRTPNTQLLSYVLFYTWELVSGLCLGAEIAYLCLSILPFRGVRKYAVIACASLLTAAILVVGIWCLVTTQRLWLWVFITLYSGALALTGASSTNDAAPIHTRLQRHWVCLGLPAVLGLALGLVAAFVAAEKAPILQHIQYFSHSLVGLFVICLMQVMGWVTTRRLRRQAKEASQAPRRDRSSPEQGLSLESSTAVCLEEVIGLDDLESLAMDEDPGDPGKGEGCRGRPDSTTLGWGKDMFHPQQTASQSRERLIGKVGSILQDCLPTFDTRLTLNNHYAVFATPFNTTESDSDKADLSKACKILRSSENKFRSFKTQLESVSKGAYMGIRTATEFLVIAKYDTDQEINCISSISCISCINCVRCIRYSNYFNCINYCFQSMSRLDRSNAGSPLYCGKTMFVAMAKMRKHRLPIIMASQIAKNHGLVSDQVEVSVCSPNRAQHPDESGPARRVQNLSALQPNYAHKRYTILAQAMLIRVRKNEDLRIQSCLSDDSLCRALSPLRNSTDGTINDSIDTLSDKFQAQLRQDKVAGLLACFFPLQGYSTRNEQAEVAASSLRTLQQIGVISEIGHSEEDQLHIMAKVCGKLCFKNTFELPTGLDDTMLPDLLAKFTIMEVARDSCSSRFLKAPLTSLQRRVPNMAADSKPTSEAVASMAARVAPFESSIEPANTVPKPSPALTRKKALAKFGLGGSCSSEQGGFLMDGSLGSTPCDVRPAEPLISESAIDSDTDDDCVNESAIDDDDSSDWEDSDSSKSSVEAKFFQRVESKAHLVSRCPPCRLSFFALLYSGSFRAEVEKNPHGRVRAACTTRSCSGRLTPGPALMSPECDAVYPAVGGAGALLRAHRLSVIARATTLAVAGSNGTLKFGIWVDPEMVNPKSAFFDTHPDWGFQAAQRSLPPDFIIDSIMAPISFVKCDRNRGIHETASACFFDSYLRGLYRVLEQLTTRFPDVLWEGCASGGGRFVAGMLPYFAQSRASNKTDPVDRTATQLSATIACPTSSELDSRGEDIPVVDIQ</sequence>
<dbReference type="OrthoDB" id="5795902at2759"/>
<accession>G3JHK9</accession>
<dbReference type="EMBL" id="JH126402">
    <property type="protein sequence ID" value="EGX90917.1"/>
    <property type="molecule type" value="Genomic_DNA"/>
</dbReference>
<feature type="transmembrane region" description="Helical" evidence="4">
    <location>
        <begin position="111"/>
        <end position="131"/>
    </location>
</feature>
<feature type="region of interest" description="Disordered" evidence="3">
    <location>
        <begin position="274"/>
        <end position="311"/>
    </location>
</feature>
<proteinExistence type="predicted"/>
<keyword evidence="4" id="KW-1133">Transmembrane helix</keyword>
<dbReference type="Proteomes" id="UP000001610">
    <property type="component" value="Unassembled WGS sequence"/>
</dbReference>
<feature type="transmembrane region" description="Helical" evidence="4">
    <location>
        <begin position="205"/>
        <end position="225"/>
    </location>
</feature>
<evidence type="ECO:0000259" key="5">
    <source>
        <dbReference type="Pfam" id="PF11702"/>
    </source>
</evidence>